<keyword evidence="2" id="KW-1133">Transmembrane helix</keyword>
<dbReference type="KEGG" id="aor:AO090012000538"/>
<evidence type="ECO:0000313" key="4">
    <source>
        <dbReference type="Proteomes" id="UP000006564"/>
    </source>
</evidence>
<dbReference type="STRING" id="510516.Q2UCL5"/>
<dbReference type="RefSeq" id="XP_023091449.1">
    <property type="nucleotide sequence ID" value="XM_023236530.1"/>
</dbReference>
<evidence type="ECO:0000256" key="1">
    <source>
        <dbReference type="SAM" id="MobiDB-lite"/>
    </source>
</evidence>
<dbReference type="Proteomes" id="UP000006564">
    <property type="component" value="Chromosome 4"/>
</dbReference>
<feature type="compositionally biased region" description="Basic and acidic residues" evidence="1">
    <location>
        <begin position="35"/>
        <end position="46"/>
    </location>
</feature>
<protein>
    <submittedName>
        <fullName evidence="3">DNA, SC012</fullName>
    </submittedName>
</protein>
<organism evidence="3 4">
    <name type="scientific">Aspergillus oryzae (strain ATCC 42149 / RIB 40)</name>
    <name type="common">Yellow koji mold</name>
    <dbReference type="NCBI Taxonomy" id="510516"/>
    <lineage>
        <taxon>Eukaryota</taxon>
        <taxon>Fungi</taxon>
        <taxon>Dikarya</taxon>
        <taxon>Ascomycota</taxon>
        <taxon>Pezizomycotina</taxon>
        <taxon>Eurotiomycetes</taxon>
        <taxon>Eurotiomycetidae</taxon>
        <taxon>Eurotiales</taxon>
        <taxon>Aspergillaceae</taxon>
        <taxon>Aspergillus</taxon>
        <taxon>Aspergillus subgen. Circumdati</taxon>
    </lineage>
</organism>
<dbReference type="AlphaFoldDB" id="Q2UCL5"/>
<evidence type="ECO:0000313" key="3">
    <source>
        <dbReference type="EMBL" id="BAE60700.1"/>
    </source>
</evidence>
<keyword evidence="4" id="KW-1185">Reference proteome</keyword>
<dbReference type="HOGENOM" id="CLU_1660351_0_0_1"/>
<sequence length="159" mass="17832">MPADEYSVGGGGKLKLKGSKVSDGRIEKKKKKAKKNPETGSKKESEDAPSASTSQAVDEKENPLSPPPAQQDESDFGVSAGATGKTEAERKYEEMRKKRVGFTFTFPFCGFFFSIIILWIYSFLWNLSDWLFCVWDCVWCCTLYKNVSSEKGSKRIKSE</sequence>
<evidence type="ECO:0000256" key="2">
    <source>
        <dbReference type="SAM" id="Phobius"/>
    </source>
</evidence>
<keyword evidence="2" id="KW-0472">Membrane</keyword>
<feature type="transmembrane region" description="Helical" evidence="2">
    <location>
        <begin position="100"/>
        <end position="121"/>
    </location>
</feature>
<dbReference type="EMBL" id="BA000052">
    <property type="protein sequence ID" value="BAE60700.1"/>
    <property type="molecule type" value="Genomic_DNA"/>
</dbReference>
<name>Q2UCL5_ASPOR</name>
<reference evidence="3 4" key="1">
    <citation type="journal article" date="2005" name="Nature">
        <title>Genome sequencing and analysis of Aspergillus oryzae.</title>
        <authorList>
            <person name="Machida M."/>
            <person name="Asai K."/>
            <person name="Sano M."/>
            <person name="Tanaka T."/>
            <person name="Kumagai T."/>
            <person name="Terai G."/>
            <person name="Kusumoto K."/>
            <person name="Arima T."/>
            <person name="Akita O."/>
            <person name="Kashiwagi Y."/>
            <person name="Abe K."/>
            <person name="Gomi K."/>
            <person name="Horiuchi H."/>
            <person name="Kitamoto K."/>
            <person name="Kobayashi T."/>
            <person name="Takeuchi M."/>
            <person name="Denning D.W."/>
            <person name="Galagan J.E."/>
            <person name="Nierman W.C."/>
            <person name="Yu J."/>
            <person name="Archer D.B."/>
            <person name="Bennett J.W."/>
            <person name="Bhatnagar D."/>
            <person name="Cleveland T.E."/>
            <person name="Fedorova N.D."/>
            <person name="Gotoh O."/>
            <person name="Horikawa H."/>
            <person name="Hosoyama A."/>
            <person name="Ichinomiya M."/>
            <person name="Igarashi R."/>
            <person name="Iwashita K."/>
            <person name="Juvvadi P.R."/>
            <person name="Kato M."/>
            <person name="Kato Y."/>
            <person name="Kin T."/>
            <person name="Kokubun A."/>
            <person name="Maeda H."/>
            <person name="Maeyama N."/>
            <person name="Maruyama J."/>
            <person name="Nagasaki H."/>
            <person name="Nakajima T."/>
            <person name="Oda K."/>
            <person name="Okada K."/>
            <person name="Paulsen I."/>
            <person name="Sakamoto K."/>
            <person name="Sawano T."/>
            <person name="Takahashi M."/>
            <person name="Takase K."/>
            <person name="Terabayashi Y."/>
            <person name="Wortman J."/>
            <person name="Yamada O."/>
            <person name="Yamagata Y."/>
            <person name="Anazawa H."/>
            <person name="Hata Y."/>
            <person name="Koide Y."/>
            <person name="Komori T."/>
            <person name="Koyama Y."/>
            <person name="Minetoki T."/>
            <person name="Suharnan S."/>
            <person name="Tanaka A."/>
            <person name="Isono K."/>
            <person name="Kuhara S."/>
            <person name="Ogasawara N."/>
            <person name="Kikuchi H."/>
        </authorList>
    </citation>
    <scope>NUCLEOTIDE SEQUENCE [LARGE SCALE GENOMIC DNA]</scope>
    <source>
        <strain evidence="4">ATCC 42149 / RIB 40</strain>
    </source>
</reference>
<dbReference type="GeneID" id="5988013"/>
<gene>
    <name evidence="3" type="ORF">AO090012000538</name>
</gene>
<keyword evidence="2" id="KW-0812">Transmembrane</keyword>
<proteinExistence type="predicted"/>
<dbReference type="InterPro" id="IPR013865">
    <property type="entry name" value="FAM32A"/>
</dbReference>
<accession>Q2UCL5</accession>
<feature type="region of interest" description="Disordered" evidence="1">
    <location>
        <begin position="1"/>
        <end position="90"/>
    </location>
</feature>
<dbReference type="Pfam" id="PF08555">
    <property type="entry name" value="FAM32A"/>
    <property type="match status" value="1"/>
</dbReference>
<dbReference type="EMBL" id="AP007161">
    <property type="protein sequence ID" value="BAE60700.1"/>
    <property type="molecule type" value="Genomic_DNA"/>
</dbReference>